<dbReference type="Proteomes" id="UP001220456">
    <property type="component" value="Unassembled WGS sequence"/>
</dbReference>
<comment type="caution">
    <text evidence="3">The sequence shown here is derived from an EMBL/GenBank/DDBJ whole genome shotgun (WGS) entry which is preliminary data.</text>
</comment>
<evidence type="ECO:0000256" key="2">
    <source>
        <dbReference type="SAM" id="MobiDB-lite"/>
    </source>
</evidence>
<name>A0ABT6CZ95_9MICC</name>
<protein>
    <submittedName>
        <fullName evidence="3">Uncharacterized protein</fullName>
    </submittedName>
</protein>
<dbReference type="EMBL" id="JAROKN010000080">
    <property type="protein sequence ID" value="MDF9279424.1"/>
    <property type="molecule type" value="Genomic_DNA"/>
</dbReference>
<gene>
    <name evidence="3" type="ORF">P4U43_16665</name>
</gene>
<reference evidence="3 4" key="1">
    <citation type="journal article" date="2023" name="Int. J. Syst. Evol. Microbiol.">
        <title>Arthrobacter vasquezii sp. nov., isolated from a soil sample from Union Glacier, Antarctica.</title>
        <authorList>
            <person name="Valenzuela-Ibaceta F."/>
            <person name="Carrasco V."/>
            <person name="Lagos-Moraga S."/>
            <person name="Dietz-Vargas C."/>
            <person name="Navarro C.A."/>
            <person name="Perez-Donoso J.M."/>
        </authorList>
    </citation>
    <scope>NUCLEOTIDE SEQUENCE [LARGE SCALE GENOMIC DNA]</scope>
    <source>
        <strain evidence="3 4">EH-1B-1</strain>
    </source>
</reference>
<proteinExistence type="predicted"/>
<keyword evidence="1" id="KW-0175">Coiled coil</keyword>
<keyword evidence="4" id="KW-1185">Reference proteome</keyword>
<organism evidence="3 4">
    <name type="scientific">Arthrobacter vasquezii</name>
    <dbReference type="NCBI Taxonomy" id="2977629"/>
    <lineage>
        <taxon>Bacteria</taxon>
        <taxon>Bacillati</taxon>
        <taxon>Actinomycetota</taxon>
        <taxon>Actinomycetes</taxon>
        <taxon>Micrococcales</taxon>
        <taxon>Micrococcaceae</taxon>
        <taxon>Arthrobacter</taxon>
    </lineage>
</organism>
<feature type="region of interest" description="Disordered" evidence="2">
    <location>
        <begin position="1"/>
        <end position="24"/>
    </location>
</feature>
<evidence type="ECO:0000256" key="1">
    <source>
        <dbReference type="SAM" id="Coils"/>
    </source>
</evidence>
<dbReference type="RefSeq" id="WP_277359734.1">
    <property type="nucleotide sequence ID" value="NZ_JAROKN010000080.1"/>
</dbReference>
<feature type="coiled-coil region" evidence="1">
    <location>
        <begin position="42"/>
        <end position="83"/>
    </location>
</feature>
<sequence length="92" mass="10572">MTDTHRTKWGTPELGQTTPDQPEHGRAYKYWKRQAHIKQWIIDQQTQTIADLTASCVSLEDDVARLESDYDAVEAELKALQAKRKRGSVFVL</sequence>
<evidence type="ECO:0000313" key="4">
    <source>
        <dbReference type="Proteomes" id="UP001220456"/>
    </source>
</evidence>
<accession>A0ABT6CZ95</accession>
<evidence type="ECO:0000313" key="3">
    <source>
        <dbReference type="EMBL" id="MDF9279424.1"/>
    </source>
</evidence>